<dbReference type="EMBL" id="JANEYG010000060">
    <property type="protein sequence ID" value="KAJ8914943.1"/>
    <property type="molecule type" value="Genomic_DNA"/>
</dbReference>
<reference evidence="4 5" key="1">
    <citation type="journal article" date="2023" name="Insect Mol. Biol.">
        <title>Genome sequencing provides insights into the evolution of gene families encoding plant cell wall-degrading enzymes in longhorned beetles.</title>
        <authorList>
            <person name="Shin N.R."/>
            <person name="Okamura Y."/>
            <person name="Kirsch R."/>
            <person name="Pauchet Y."/>
        </authorList>
    </citation>
    <scope>NUCLEOTIDE SEQUENCE [LARGE SCALE GENOMIC DNA]</scope>
    <source>
        <strain evidence="4">EAD_L_NR</strain>
    </source>
</reference>
<dbReference type="PROSITE" id="PS51155">
    <property type="entry name" value="CHIT_BIND_RR_2"/>
    <property type="match status" value="1"/>
</dbReference>
<dbReference type="InterPro" id="IPR051217">
    <property type="entry name" value="Insect_Cuticle_Struc_Prot"/>
</dbReference>
<gene>
    <name evidence="4" type="ORF">NQ315_002466</name>
</gene>
<dbReference type="InterPro" id="IPR000618">
    <property type="entry name" value="Insect_cuticle"/>
</dbReference>
<dbReference type="PANTHER" id="PTHR12236:SF96">
    <property type="entry name" value="PUPAL CUTICLE PROTEIN EDG-84A-LIKE PROTEIN"/>
    <property type="match status" value="1"/>
</dbReference>
<evidence type="ECO:0000256" key="2">
    <source>
        <dbReference type="PROSITE-ProRule" id="PRU00497"/>
    </source>
</evidence>
<dbReference type="GO" id="GO:0042302">
    <property type="term" value="F:structural constituent of cuticle"/>
    <property type="evidence" value="ECO:0007669"/>
    <property type="project" value="UniProtKB-UniRule"/>
</dbReference>
<keyword evidence="3" id="KW-0732">Signal</keyword>
<proteinExistence type="predicted"/>
<evidence type="ECO:0000313" key="4">
    <source>
        <dbReference type="EMBL" id="KAJ8914943.1"/>
    </source>
</evidence>
<evidence type="ECO:0000256" key="1">
    <source>
        <dbReference type="ARBA" id="ARBA00022460"/>
    </source>
</evidence>
<feature type="chain" id="PRO_5043933738" evidence="3">
    <location>
        <begin position="20"/>
        <end position="124"/>
    </location>
</feature>
<dbReference type="PRINTS" id="PR00947">
    <property type="entry name" value="CUTICLE"/>
</dbReference>
<keyword evidence="5" id="KW-1185">Reference proteome</keyword>
<dbReference type="GO" id="GO:0005615">
    <property type="term" value="C:extracellular space"/>
    <property type="evidence" value="ECO:0007669"/>
    <property type="project" value="TreeGrafter"/>
</dbReference>
<sequence>MVKIVILLFSIVILRSADGHDHPHYKFEYGVHDPHTHDMKSQHEHRDGHHVTGSYTLKEPDGTTRIVKYKAGPHTGFEAIVERIGHAHHPSHYGHEHGHDHYGDATSYVGSTHWANQGREDHGY</sequence>
<dbReference type="Pfam" id="PF00379">
    <property type="entry name" value="Chitin_bind_4"/>
    <property type="match status" value="1"/>
</dbReference>
<accession>A0AAV8VKZ6</accession>
<organism evidence="4 5">
    <name type="scientific">Exocentrus adspersus</name>
    <dbReference type="NCBI Taxonomy" id="1586481"/>
    <lineage>
        <taxon>Eukaryota</taxon>
        <taxon>Metazoa</taxon>
        <taxon>Ecdysozoa</taxon>
        <taxon>Arthropoda</taxon>
        <taxon>Hexapoda</taxon>
        <taxon>Insecta</taxon>
        <taxon>Pterygota</taxon>
        <taxon>Neoptera</taxon>
        <taxon>Endopterygota</taxon>
        <taxon>Coleoptera</taxon>
        <taxon>Polyphaga</taxon>
        <taxon>Cucujiformia</taxon>
        <taxon>Chrysomeloidea</taxon>
        <taxon>Cerambycidae</taxon>
        <taxon>Lamiinae</taxon>
        <taxon>Acanthocinini</taxon>
        <taxon>Exocentrus</taxon>
    </lineage>
</organism>
<evidence type="ECO:0000313" key="5">
    <source>
        <dbReference type="Proteomes" id="UP001159042"/>
    </source>
</evidence>
<protein>
    <submittedName>
        <fullName evidence="4">Uncharacterized protein</fullName>
    </submittedName>
</protein>
<dbReference type="GO" id="GO:0031012">
    <property type="term" value="C:extracellular matrix"/>
    <property type="evidence" value="ECO:0007669"/>
    <property type="project" value="TreeGrafter"/>
</dbReference>
<feature type="signal peptide" evidence="3">
    <location>
        <begin position="1"/>
        <end position="19"/>
    </location>
</feature>
<comment type="caution">
    <text evidence="4">The sequence shown here is derived from an EMBL/GenBank/DDBJ whole genome shotgun (WGS) entry which is preliminary data.</text>
</comment>
<dbReference type="AlphaFoldDB" id="A0AAV8VKZ6"/>
<dbReference type="PANTHER" id="PTHR12236">
    <property type="entry name" value="STRUCTURAL CONTITUENT OF CUTICLE"/>
    <property type="match status" value="1"/>
</dbReference>
<dbReference type="InterPro" id="IPR031311">
    <property type="entry name" value="CHIT_BIND_RR_consensus"/>
</dbReference>
<dbReference type="PROSITE" id="PS00233">
    <property type="entry name" value="CHIT_BIND_RR_1"/>
    <property type="match status" value="1"/>
</dbReference>
<dbReference type="Proteomes" id="UP001159042">
    <property type="component" value="Unassembled WGS sequence"/>
</dbReference>
<name>A0AAV8VKZ6_9CUCU</name>
<keyword evidence="1 2" id="KW-0193">Cuticle</keyword>
<evidence type="ECO:0000256" key="3">
    <source>
        <dbReference type="SAM" id="SignalP"/>
    </source>
</evidence>